<dbReference type="PANTHER" id="PTHR24346">
    <property type="entry name" value="MAP/MICROTUBULE AFFINITY-REGULATING KINASE"/>
    <property type="match status" value="1"/>
</dbReference>
<feature type="region of interest" description="Disordered" evidence="3">
    <location>
        <begin position="182"/>
        <end position="208"/>
    </location>
</feature>
<evidence type="ECO:0000259" key="4">
    <source>
        <dbReference type="PROSITE" id="PS50011"/>
    </source>
</evidence>
<evidence type="ECO:0000313" key="5">
    <source>
        <dbReference type="EMBL" id="GIJ48335.1"/>
    </source>
</evidence>
<dbReference type="InterPro" id="IPR000719">
    <property type="entry name" value="Prot_kinase_dom"/>
</dbReference>
<dbReference type="InterPro" id="IPR011009">
    <property type="entry name" value="Kinase-like_dom_sf"/>
</dbReference>
<keyword evidence="2" id="KW-0067">ATP-binding</keyword>
<dbReference type="GO" id="GO:0035556">
    <property type="term" value="P:intracellular signal transduction"/>
    <property type="evidence" value="ECO:0007669"/>
    <property type="project" value="TreeGrafter"/>
</dbReference>
<dbReference type="Gene3D" id="1.10.510.10">
    <property type="entry name" value="Transferase(Phosphotransferase) domain 1"/>
    <property type="match status" value="1"/>
</dbReference>
<gene>
    <name evidence="5" type="ORF">Val02_52210</name>
</gene>
<dbReference type="GO" id="GO:0004674">
    <property type="term" value="F:protein serine/threonine kinase activity"/>
    <property type="evidence" value="ECO:0007669"/>
    <property type="project" value="TreeGrafter"/>
</dbReference>
<evidence type="ECO:0000313" key="6">
    <source>
        <dbReference type="Proteomes" id="UP000619260"/>
    </source>
</evidence>
<keyword evidence="1" id="KW-0547">Nucleotide-binding</keyword>
<feature type="compositionally biased region" description="Pro residues" evidence="3">
    <location>
        <begin position="308"/>
        <end position="318"/>
    </location>
</feature>
<protein>
    <recommendedName>
        <fullName evidence="4">Protein kinase domain-containing protein</fullName>
    </recommendedName>
</protein>
<dbReference type="SUPFAM" id="SSF56112">
    <property type="entry name" value="Protein kinase-like (PK-like)"/>
    <property type="match status" value="1"/>
</dbReference>
<dbReference type="PROSITE" id="PS50011">
    <property type="entry name" value="PROTEIN_KINASE_DOM"/>
    <property type="match status" value="1"/>
</dbReference>
<dbReference type="RefSeq" id="WP_203901827.1">
    <property type="nucleotide sequence ID" value="NZ_BOPF01000020.1"/>
</dbReference>
<evidence type="ECO:0000256" key="1">
    <source>
        <dbReference type="ARBA" id="ARBA00022741"/>
    </source>
</evidence>
<feature type="domain" description="Protein kinase" evidence="4">
    <location>
        <begin position="30"/>
        <end position="291"/>
    </location>
</feature>
<dbReference type="EMBL" id="BOPF01000020">
    <property type="protein sequence ID" value="GIJ48335.1"/>
    <property type="molecule type" value="Genomic_DNA"/>
</dbReference>
<accession>A0A8J3YQY4</accession>
<dbReference type="AlphaFoldDB" id="A0A8J3YQY4"/>
<evidence type="ECO:0000256" key="3">
    <source>
        <dbReference type="SAM" id="MobiDB-lite"/>
    </source>
</evidence>
<keyword evidence="6" id="KW-1185">Reference proteome</keyword>
<feature type="region of interest" description="Disordered" evidence="3">
    <location>
        <begin position="303"/>
        <end position="334"/>
    </location>
</feature>
<sequence length="334" mass="35843">MPRSDSPLRAVETALRYQCPDGRRRTHTARGEDWQIGAGSPLPSRRLILPGGVTVTQRVVPRPNDAGSPDELFDLLENEVRIGVRLARRYPTSYPAELDRLVGYDTDGELPFVLFAQPRGEPLSTIGGELLPEAQQRFTCSILRGVLALQTAGVVHGRIDPRTVRFDGSTVQIWDYSGAALHGESRGPGGEPPYASPEQLAGRGSAHSGADLWSAGALIYLATTGRRPPPTGPVLDNHSAALRALLDGVFAAAPESRPEVAELLRRIPADATPPHAEPLCDAAFDRGTAVFASLAERKRASLATAAPLPAPAPAPPAPRRWWGGKRASDAKRRR</sequence>
<dbReference type="GO" id="GO:0005524">
    <property type="term" value="F:ATP binding"/>
    <property type="evidence" value="ECO:0007669"/>
    <property type="project" value="UniProtKB-KW"/>
</dbReference>
<dbReference type="Proteomes" id="UP000619260">
    <property type="component" value="Unassembled WGS sequence"/>
</dbReference>
<dbReference type="PANTHER" id="PTHR24346:SF30">
    <property type="entry name" value="MATERNAL EMBRYONIC LEUCINE ZIPPER KINASE"/>
    <property type="match status" value="1"/>
</dbReference>
<dbReference type="GO" id="GO:0005737">
    <property type="term" value="C:cytoplasm"/>
    <property type="evidence" value="ECO:0007669"/>
    <property type="project" value="TreeGrafter"/>
</dbReference>
<name>A0A8J3YQY4_9ACTN</name>
<reference evidence="5" key="1">
    <citation type="submission" date="2021-01" db="EMBL/GenBank/DDBJ databases">
        <title>Whole genome shotgun sequence of Virgisporangium aliadipatigenens NBRC 105644.</title>
        <authorList>
            <person name="Komaki H."/>
            <person name="Tamura T."/>
        </authorList>
    </citation>
    <scope>NUCLEOTIDE SEQUENCE</scope>
    <source>
        <strain evidence="5">NBRC 105644</strain>
    </source>
</reference>
<evidence type="ECO:0000256" key="2">
    <source>
        <dbReference type="ARBA" id="ARBA00022840"/>
    </source>
</evidence>
<comment type="caution">
    <text evidence="5">The sequence shown here is derived from an EMBL/GenBank/DDBJ whole genome shotgun (WGS) entry which is preliminary data.</text>
</comment>
<proteinExistence type="predicted"/>
<organism evidence="5 6">
    <name type="scientific">Virgisporangium aliadipatigenens</name>
    <dbReference type="NCBI Taxonomy" id="741659"/>
    <lineage>
        <taxon>Bacteria</taxon>
        <taxon>Bacillati</taxon>
        <taxon>Actinomycetota</taxon>
        <taxon>Actinomycetes</taxon>
        <taxon>Micromonosporales</taxon>
        <taxon>Micromonosporaceae</taxon>
        <taxon>Virgisporangium</taxon>
    </lineage>
</organism>